<feature type="chain" id="PRO_5005472279" description="DUF3299 domain-containing protein" evidence="1">
    <location>
        <begin position="17"/>
        <end position="174"/>
    </location>
</feature>
<evidence type="ECO:0000256" key="1">
    <source>
        <dbReference type="SAM" id="SignalP"/>
    </source>
</evidence>
<dbReference type="Gene3D" id="2.40.50.870">
    <property type="entry name" value="Protein of unknown function (DUF3299)"/>
    <property type="match status" value="1"/>
</dbReference>
<dbReference type="InterPro" id="IPR021727">
    <property type="entry name" value="DUF3299"/>
</dbReference>
<dbReference type="KEGG" id="pbb:AKN87_06075"/>
<evidence type="ECO:0000313" key="3">
    <source>
        <dbReference type="Proteomes" id="UP000063953"/>
    </source>
</evidence>
<reference evidence="2 3" key="1">
    <citation type="journal article" date="2015" name="Genome Announc.">
        <title>Genome Sequences of Oblitimonas alkaliphila gen. nov. sp. nov. (Proposed), a Novel Bacterium of the Pseudomonadaceae Family.</title>
        <authorList>
            <person name="Lauer A.C."/>
            <person name="Nicholson A.C."/>
            <person name="Humrighouse B.W."/>
            <person name="Emery B."/>
            <person name="Drobish A."/>
            <person name="Juieng P."/>
            <person name="Loparev V."/>
            <person name="McQuiston J.R."/>
        </authorList>
    </citation>
    <scope>NUCLEOTIDE SEQUENCE [LARGE SCALE GENOMIC DNA]</scope>
    <source>
        <strain evidence="2 3">E5571</strain>
    </source>
</reference>
<dbReference type="Proteomes" id="UP000063953">
    <property type="component" value="Chromosome"/>
</dbReference>
<sequence length="174" mass="19248">MWLLLVLACSAANLGAASTVQTLSWDDLVPEDYELKPPLPIHDYSDLASIFKAEMDRATGSAFAQQEPNAPVVTTFDQQQVRLAGYVVPLTIDANSRVIDFLLVPYLGACIHVPPPPSNQIIYVDAEQGLPLDELWEPFWVEGQLQVAALETAEITAGYQLQLVNYQRYTEPSD</sequence>
<dbReference type="EMBL" id="CP012365">
    <property type="protein sequence ID" value="AKX60549.1"/>
    <property type="molecule type" value="Genomic_DNA"/>
</dbReference>
<proteinExistence type="predicted"/>
<dbReference type="Pfam" id="PF11736">
    <property type="entry name" value="DUF3299"/>
    <property type="match status" value="1"/>
</dbReference>
<evidence type="ECO:0008006" key="4">
    <source>
        <dbReference type="Google" id="ProtNLM"/>
    </source>
</evidence>
<gene>
    <name evidence="2" type="ORF">AKN88_04080</name>
</gene>
<accession>A0A0K1XH39</accession>
<dbReference type="AlphaFoldDB" id="A0A0K1XH39"/>
<feature type="signal peptide" evidence="1">
    <location>
        <begin position="1"/>
        <end position="16"/>
    </location>
</feature>
<name>A0A0K1XH39_9GAMM</name>
<protein>
    <recommendedName>
        <fullName evidence="4">DUF3299 domain-containing protein</fullName>
    </recommendedName>
</protein>
<keyword evidence="1" id="KW-0732">Signal</keyword>
<dbReference type="STRING" id="1697053.AKN87_06075"/>
<evidence type="ECO:0000313" key="2">
    <source>
        <dbReference type="EMBL" id="AKX60549.1"/>
    </source>
</evidence>
<organism evidence="2 3">
    <name type="scientific">Thiopseudomonas alkaliphila</name>
    <dbReference type="NCBI Taxonomy" id="1697053"/>
    <lineage>
        <taxon>Bacteria</taxon>
        <taxon>Pseudomonadati</taxon>
        <taxon>Pseudomonadota</taxon>
        <taxon>Gammaproteobacteria</taxon>
        <taxon>Pseudomonadales</taxon>
        <taxon>Pseudomonadaceae</taxon>
        <taxon>Thiopseudomonas</taxon>
    </lineage>
</organism>
<keyword evidence="3" id="KW-1185">Reference proteome</keyword>